<feature type="signal peptide" evidence="4">
    <location>
        <begin position="1"/>
        <end position="25"/>
    </location>
</feature>
<evidence type="ECO:0000256" key="4">
    <source>
        <dbReference type="SAM" id="SignalP"/>
    </source>
</evidence>
<evidence type="ECO:0000256" key="3">
    <source>
        <dbReference type="ARBA" id="ARBA00022729"/>
    </source>
</evidence>
<evidence type="ECO:0000256" key="1">
    <source>
        <dbReference type="ARBA" id="ARBA00009075"/>
    </source>
</evidence>
<evidence type="ECO:0000256" key="2">
    <source>
        <dbReference type="ARBA" id="ARBA00022448"/>
    </source>
</evidence>
<proteinExistence type="inferred from homology"/>
<keyword evidence="6" id="KW-1185">Reference proteome</keyword>
<dbReference type="AlphaFoldDB" id="A0A4Q9RE79"/>
<accession>A0A4Q9RE79</accession>
<dbReference type="RefSeq" id="WP_131183222.1">
    <property type="nucleotide sequence ID" value="NZ_QJUO01000003.1"/>
</dbReference>
<keyword evidence="2" id="KW-0813">Transport</keyword>
<dbReference type="GO" id="GO:0015288">
    <property type="term" value="F:porin activity"/>
    <property type="evidence" value="ECO:0007669"/>
    <property type="project" value="TreeGrafter"/>
</dbReference>
<protein>
    <submittedName>
        <fullName evidence="5">Outer membrane porin, OprD family</fullName>
    </submittedName>
</protein>
<evidence type="ECO:0000313" key="5">
    <source>
        <dbReference type="EMBL" id="TBU99890.1"/>
    </source>
</evidence>
<dbReference type="InterPro" id="IPR023614">
    <property type="entry name" value="Porin_dom_sf"/>
</dbReference>
<evidence type="ECO:0000313" key="6">
    <source>
        <dbReference type="Proteomes" id="UP000292639"/>
    </source>
</evidence>
<dbReference type="PANTHER" id="PTHR34596">
    <property type="entry name" value="CHITOPORIN"/>
    <property type="match status" value="1"/>
</dbReference>
<dbReference type="PANTHER" id="PTHR34596:SF2">
    <property type="entry name" value="CHITOPORIN"/>
    <property type="match status" value="1"/>
</dbReference>
<keyword evidence="3 4" id="KW-0732">Signal</keyword>
<comment type="similarity">
    <text evidence="1">Belongs to the outer membrane porin (Opr) (TC 1.B.25) family.</text>
</comment>
<dbReference type="Gene3D" id="2.40.160.10">
    <property type="entry name" value="Porin"/>
    <property type="match status" value="1"/>
</dbReference>
<dbReference type="GO" id="GO:0016020">
    <property type="term" value="C:membrane"/>
    <property type="evidence" value="ECO:0007669"/>
    <property type="project" value="InterPro"/>
</dbReference>
<dbReference type="InterPro" id="IPR005318">
    <property type="entry name" value="OM_porin_bac"/>
</dbReference>
<dbReference type="EMBL" id="QJUP01000001">
    <property type="protein sequence ID" value="TBU99890.1"/>
    <property type="molecule type" value="Genomic_DNA"/>
</dbReference>
<dbReference type="Proteomes" id="UP000292639">
    <property type="component" value="Unassembled WGS sequence"/>
</dbReference>
<comment type="caution">
    <text evidence="5">The sequence shown here is derived from an EMBL/GenBank/DDBJ whole genome shotgun (WGS) entry which is preliminary data.</text>
</comment>
<name>A0A4Q9RE79_9GAMM</name>
<gene>
    <name evidence="5" type="ORF">DNJ96_00920</name>
</gene>
<dbReference type="Pfam" id="PF03573">
    <property type="entry name" value="OprD"/>
    <property type="match status" value="1"/>
</dbReference>
<feature type="chain" id="PRO_5020645199" evidence="4">
    <location>
        <begin position="26"/>
        <end position="437"/>
    </location>
</feature>
<organism evidence="5 6">
    <name type="scientific">Stutzerimonas kirkiae</name>
    <dbReference type="NCBI Taxonomy" id="2211392"/>
    <lineage>
        <taxon>Bacteria</taxon>
        <taxon>Pseudomonadati</taxon>
        <taxon>Pseudomonadota</taxon>
        <taxon>Gammaproteobacteria</taxon>
        <taxon>Pseudomonadales</taxon>
        <taxon>Pseudomonadaceae</taxon>
        <taxon>Stutzerimonas</taxon>
    </lineage>
</organism>
<reference evidence="5 6" key="1">
    <citation type="submission" date="2018-06" db="EMBL/GenBank/DDBJ databases">
        <title>Three novel Pseudomonas species isolated from symptomatic oak.</title>
        <authorList>
            <person name="Bueno-Gonzalez V."/>
            <person name="Brady C."/>
        </authorList>
    </citation>
    <scope>NUCLEOTIDE SEQUENCE [LARGE SCALE GENOMIC DNA]</scope>
    <source>
        <strain evidence="5 6">P17C</strain>
    </source>
</reference>
<sequence>MPTPRRAQLLALAIATVTGSPLAMAGQADSEGFIEDGHLDFLTRNLYWNHDRKDQLNDRREWGQGFRLDYNSGYTQGTLGFGIDASAYALIKLDGGNGYSGEAGVLVPDGRGSAREASSAGAAVKVRLSETELKYGNNLRPYNPVFAAADARLVPGTATGLWLTSSEISGLSAEAAHLTAAKDFNSTNGSDDFYAAYAGVSSNSVDFIGGSYAVSDQLSFSLYGSEYEDIWRQYYGNANYTYPINDSQSLNFDLNIYRTNEQGKALAGDLGVTAWSLAGAYSIGAHTFKLTYQKIDGDAPFDYLGLGPGSYHDSIYLANSSQLVDFNGPNEKSYGVFYNLDFAGYGVPGLTFGVRYIKGSDVDASDIPANSAYTWYADGSSEEHWERDFDIQYVVQSGKAKDLSLRLRQATHRIGNDASDSSSDQIRLIVEYPYSFF</sequence>